<protein>
    <submittedName>
        <fullName evidence="1">Uncharacterized protein</fullName>
    </submittedName>
</protein>
<reference evidence="1" key="1">
    <citation type="journal article" date="2020" name="Stud. Mycol.">
        <title>101 Dothideomycetes genomes: a test case for predicting lifestyles and emergence of pathogens.</title>
        <authorList>
            <person name="Haridas S."/>
            <person name="Albert R."/>
            <person name="Binder M."/>
            <person name="Bloem J."/>
            <person name="Labutti K."/>
            <person name="Salamov A."/>
            <person name="Andreopoulos B."/>
            <person name="Baker S."/>
            <person name="Barry K."/>
            <person name="Bills G."/>
            <person name="Bluhm B."/>
            <person name="Cannon C."/>
            <person name="Castanera R."/>
            <person name="Culley D."/>
            <person name="Daum C."/>
            <person name="Ezra D."/>
            <person name="Gonzalez J."/>
            <person name="Henrissat B."/>
            <person name="Kuo A."/>
            <person name="Liang C."/>
            <person name="Lipzen A."/>
            <person name="Lutzoni F."/>
            <person name="Magnuson J."/>
            <person name="Mondo S."/>
            <person name="Nolan M."/>
            <person name="Ohm R."/>
            <person name="Pangilinan J."/>
            <person name="Park H.-J."/>
            <person name="Ramirez L."/>
            <person name="Alfaro M."/>
            <person name="Sun H."/>
            <person name="Tritt A."/>
            <person name="Yoshinaga Y."/>
            <person name="Zwiers L.-H."/>
            <person name="Turgeon B."/>
            <person name="Goodwin S."/>
            <person name="Spatafora J."/>
            <person name="Crous P."/>
            <person name="Grigoriev I."/>
        </authorList>
    </citation>
    <scope>NUCLEOTIDE SEQUENCE</scope>
    <source>
        <strain evidence="1">CBS 269.34</strain>
    </source>
</reference>
<accession>A0A6A6QEW4</accession>
<sequence length="169" mass="19044">MAPVDHHKLPLARSHVDNQRDSGVLGAKATPLPLVPLDGSCRADWVLQGCVRIEGAGGCTGSRRAVKHQPLSDVLFPHSLRSHQQGHLRLSIWMCINSILGRTRRLHPLRSTQWSDFDVSRLQSLHSNFIIENEHRISRCSGTASKGQHRHHQYAFRSICRTLNILVIF</sequence>
<dbReference type="EMBL" id="MU004196">
    <property type="protein sequence ID" value="KAF2490935.1"/>
    <property type="molecule type" value="Genomic_DNA"/>
</dbReference>
<proteinExistence type="predicted"/>
<gene>
    <name evidence="1" type="ORF">BU16DRAFT_138900</name>
</gene>
<keyword evidence="2" id="KW-1185">Reference proteome</keyword>
<dbReference type="AlphaFoldDB" id="A0A6A6QEW4"/>
<name>A0A6A6QEW4_9PEZI</name>
<organism evidence="1 2">
    <name type="scientific">Lophium mytilinum</name>
    <dbReference type="NCBI Taxonomy" id="390894"/>
    <lineage>
        <taxon>Eukaryota</taxon>
        <taxon>Fungi</taxon>
        <taxon>Dikarya</taxon>
        <taxon>Ascomycota</taxon>
        <taxon>Pezizomycotina</taxon>
        <taxon>Dothideomycetes</taxon>
        <taxon>Pleosporomycetidae</taxon>
        <taxon>Mytilinidiales</taxon>
        <taxon>Mytilinidiaceae</taxon>
        <taxon>Lophium</taxon>
    </lineage>
</organism>
<dbReference type="Proteomes" id="UP000799750">
    <property type="component" value="Unassembled WGS sequence"/>
</dbReference>
<evidence type="ECO:0000313" key="2">
    <source>
        <dbReference type="Proteomes" id="UP000799750"/>
    </source>
</evidence>
<evidence type="ECO:0000313" key="1">
    <source>
        <dbReference type="EMBL" id="KAF2490935.1"/>
    </source>
</evidence>